<dbReference type="Proteomes" id="UP000324748">
    <property type="component" value="Unassembled WGS sequence"/>
</dbReference>
<proteinExistence type="predicted"/>
<name>A0A5B0QNA1_PUCGR</name>
<keyword evidence="4" id="KW-1185">Reference proteome</keyword>
<evidence type="ECO:0000313" key="4">
    <source>
        <dbReference type="Proteomes" id="UP000324748"/>
    </source>
</evidence>
<feature type="region of interest" description="Disordered" evidence="1">
    <location>
        <begin position="35"/>
        <end position="78"/>
    </location>
</feature>
<evidence type="ECO:0000313" key="5">
    <source>
        <dbReference type="Proteomes" id="UP000325313"/>
    </source>
</evidence>
<protein>
    <submittedName>
        <fullName evidence="2">Uncharacterized protein</fullName>
    </submittedName>
</protein>
<evidence type="ECO:0000256" key="1">
    <source>
        <dbReference type="SAM" id="MobiDB-lite"/>
    </source>
</evidence>
<reference evidence="4 5" key="1">
    <citation type="submission" date="2019-05" db="EMBL/GenBank/DDBJ databases">
        <title>Emergence of the Ug99 lineage of the wheat stem rust pathogen through somatic hybridization.</title>
        <authorList>
            <person name="Li F."/>
            <person name="Upadhyaya N.M."/>
            <person name="Sperschneider J."/>
            <person name="Matny O."/>
            <person name="Nguyen-Phuc H."/>
            <person name="Mago R."/>
            <person name="Raley C."/>
            <person name="Miller M.E."/>
            <person name="Silverstein K.A.T."/>
            <person name="Henningsen E."/>
            <person name="Hirsch C.D."/>
            <person name="Visser B."/>
            <person name="Pretorius Z.A."/>
            <person name="Steffenson B.J."/>
            <person name="Schwessinger B."/>
            <person name="Dodds P.N."/>
            <person name="Figueroa M."/>
        </authorList>
    </citation>
    <scope>NUCLEOTIDE SEQUENCE [LARGE SCALE GENOMIC DNA]</scope>
    <source>
        <strain evidence="2">21-0</strain>
        <strain evidence="3 5">Ug99</strain>
    </source>
</reference>
<sequence length="78" mass="8932">MRSSQSGPTDEDARPPAWGKAYTFRRRWLLGKCFTTTNRAPLRDRQRASPKSESEHQPLARVELLARDIRGSTHPATR</sequence>
<comment type="caution">
    <text evidence="2">The sequence shown here is derived from an EMBL/GenBank/DDBJ whole genome shotgun (WGS) entry which is preliminary data.</text>
</comment>
<dbReference type="Proteomes" id="UP000325313">
    <property type="component" value="Unassembled WGS sequence"/>
</dbReference>
<feature type="compositionally biased region" description="Basic and acidic residues" evidence="1">
    <location>
        <begin position="41"/>
        <end position="71"/>
    </location>
</feature>
<accession>A0A5B0QNA1</accession>
<gene>
    <name evidence="2" type="ORF">PGT21_011599</name>
    <name evidence="3" type="ORF">PGTUg99_010382</name>
</gene>
<dbReference type="AlphaFoldDB" id="A0A5B0QNA1"/>
<organism evidence="2 4">
    <name type="scientific">Puccinia graminis f. sp. tritici</name>
    <dbReference type="NCBI Taxonomy" id="56615"/>
    <lineage>
        <taxon>Eukaryota</taxon>
        <taxon>Fungi</taxon>
        <taxon>Dikarya</taxon>
        <taxon>Basidiomycota</taxon>
        <taxon>Pucciniomycotina</taxon>
        <taxon>Pucciniomycetes</taxon>
        <taxon>Pucciniales</taxon>
        <taxon>Pucciniaceae</taxon>
        <taxon>Puccinia</taxon>
    </lineage>
</organism>
<evidence type="ECO:0000313" key="2">
    <source>
        <dbReference type="EMBL" id="KAA1114505.1"/>
    </source>
</evidence>
<dbReference type="EMBL" id="VDEP01000204">
    <property type="protein sequence ID" value="KAA1124212.1"/>
    <property type="molecule type" value="Genomic_DNA"/>
</dbReference>
<dbReference type="EMBL" id="VSWC01000014">
    <property type="protein sequence ID" value="KAA1114505.1"/>
    <property type="molecule type" value="Genomic_DNA"/>
</dbReference>
<evidence type="ECO:0000313" key="3">
    <source>
        <dbReference type="EMBL" id="KAA1124212.1"/>
    </source>
</evidence>